<organism evidence="1 2">
    <name type="scientific">Escherichia phage RB43</name>
    <dbReference type="NCBI Taxonomy" id="2887182"/>
    <lineage>
        <taxon>Viruses</taxon>
        <taxon>Duplodnaviria</taxon>
        <taxon>Heunggongvirae</taxon>
        <taxon>Uroviricota</taxon>
        <taxon>Caudoviricetes</taxon>
        <taxon>Pantevenvirales</taxon>
        <taxon>Straboviridae</taxon>
        <taxon>Pseudotevenvirus</taxon>
        <taxon>Pseudotevenvirus RB43</taxon>
    </lineage>
</organism>
<accession>Q56BD6</accession>
<proteinExistence type="predicted"/>
<gene>
    <name evidence="1" type="ORF">RB43ORF263w</name>
</gene>
<sequence>MYWTKDKFVFRDDESFGTVYRNLALRGSALSPNQLSSVVMPIKVTHCDRFGVNGLVDSAGTSWYSNCSYLLDNNDRDLFKKAVPVVKKSRIWMFKTSGLCASSGTSLR</sequence>
<keyword evidence="2" id="KW-1185">Reference proteome</keyword>
<dbReference type="EMBL" id="AY967407">
    <property type="protein sequence ID" value="AAX78785.1"/>
    <property type="molecule type" value="Genomic_DNA"/>
</dbReference>
<name>Q56BD6_9CAUD</name>
<protein>
    <submittedName>
        <fullName evidence="1">Uncharacterized protein</fullName>
    </submittedName>
</protein>
<dbReference type="KEGG" id="vg:3416281"/>
<dbReference type="RefSeq" id="YP_239239.1">
    <property type="nucleotide sequence ID" value="NC_007023.1"/>
</dbReference>
<evidence type="ECO:0000313" key="2">
    <source>
        <dbReference type="Proteomes" id="UP000211040"/>
    </source>
</evidence>
<dbReference type="GeneID" id="3416281"/>
<dbReference type="Proteomes" id="UP000211040">
    <property type="component" value="Genome"/>
</dbReference>
<evidence type="ECO:0000313" key="1">
    <source>
        <dbReference type="EMBL" id="AAX78785.1"/>
    </source>
</evidence>
<reference evidence="1 2" key="1">
    <citation type="submission" date="2005-03" db="EMBL/GenBank/DDBJ databases">
        <authorList>
            <person name="Petrov V.M."/>
            <person name="Nolan J.M."/>
            <person name="Chin D."/>
            <person name="Krisch H.M."/>
            <person name="Karam J.D."/>
        </authorList>
    </citation>
    <scope>NUCLEOTIDE SEQUENCE [LARGE SCALE GENOMIC DNA]</scope>
</reference>